<evidence type="ECO:0000259" key="13">
    <source>
        <dbReference type="Pfam" id="PF13691"/>
    </source>
</evidence>
<evidence type="ECO:0000256" key="3">
    <source>
        <dbReference type="ARBA" id="ARBA00007823"/>
    </source>
</evidence>
<dbReference type="WBParaSite" id="HNAJ_0000780001-mRNA-1">
    <property type="protein sequence ID" value="HNAJ_0000780001-mRNA-1"/>
    <property type="gene ID" value="HNAJ_0000780001"/>
</dbReference>
<dbReference type="GO" id="GO:0005739">
    <property type="term" value="C:mitochondrion"/>
    <property type="evidence" value="ECO:0007669"/>
    <property type="project" value="TreeGrafter"/>
</dbReference>
<evidence type="ECO:0000256" key="7">
    <source>
        <dbReference type="ARBA" id="ARBA00022723"/>
    </source>
</evidence>
<comment type="cofactor">
    <cofactor evidence="2">
        <name>Zn(2+)</name>
        <dbReference type="ChEBI" id="CHEBI:29105"/>
    </cofactor>
</comment>
<dbReference type="InterPro" id="IPR036866">
    <property type="entry name" value="RibonucZ/Hydroxyglut_hydro"/>
</dbReference>
<keyword evidence="15" id="KW-1185">Reference proteome</keyword>
<evidence type="ECO:0000256" key="11">
    <source>
        <dbReference type="SAM" id="MobiDB-lite"/>
    </source>
</evidence>
<feature type="region of interest" description="Disordered" evidence="11">
    <location>
        <begin position="337"/>
        <end position="356"/>
    </location>
</feature>
<dbReference type="CDD" id="cd07718">
    <property type="entry name" value="RNaseZ_ELAC1_ELAC2-C-term-like_MBL-fold"/>
    <property type="match status" value="1"/>
</dbReference>
<evidence type="ECO:0000256" key="2">
    <source>
        <dbReference type="ARBA" id="ARBA00001947"/>
    </source>
</evidence>
<evidence type="ECO:0000313" key="15">
    <source>
        <dbReference type="Proteomes" id="UP000278807"/>
    </source>
</evidence>
<sequence length="858" mass="96231">MNLVHSLLKNNSYPRLLMAPSSRIHVAVVGTGSPGSPKSVLLCTDKTRYLINCGEGTQRILTEHKSKASKIHHVFFTRMSWRHLSGLLGIGLTVKTAGVKQLFVHGPPSITQLMRLTRHFADASTSEVVQSNILQTPLIDDDFRITAFELNREEIEPCMKRSRTEENNNFQPVYAYLFQCLKQNRKLDLSKCAACGIPNEVIRSPKIRQLIEGESLALDNGKVILPTDVTSEPITPRNILVSMPLYRHFELLILIPFSIPIPTFLLVLECPHESYIPQFLKADNIFNAIESFQTSSGNIRGTVPGINLVIHMVPEGLFESPQYQALVTRLNQYSKKVDPVDSESQPAQPGEDGLHHLVLDGSSDRPACSPITGIFSQSAVLNTYFDSQVYPKLDALRSSKKPDLSKIEPFSKVVYAEPMLKYSIRPHSGFSTENCIVLNEEELIKQSFEPLYVSEDEAVVKCKTMREEIEAALIRRSKDTPIAPLDELEWPEFTFLGTASSSPSKYRNISAILVRLSPNDCILLDCAEGTLNQFYALYGIEETHRLLRGLKLILITHMHADHHGGVLTIARKVDELIGSKEGLAVLAPSPFWRWVNNYSELFNSSSTKHVRLFCINSVYNDPVPSRAPSASEIDASSAQMNPIWQLKNSGPDVAAWVNLLSQLKLKVEPVKVPHTGTSWGYVISRPKESDADDATLWKVVYSGDTPPCSHLAKAGHGCDLLIHEATMGDGYEEQAVKARHSTTGEAIQIGRMMQAKFILLTHFSQRFSRLPSFDTFQEDIAPAFDFMQVKFRDLWKLPYFLPYYKYAFAKHWELLQNRADANEQKKKLKEEALQQTRTAVSDALSGNFKKRGESSSSS</sequence>
<evidence type="ECO:0000313" key="16">
    <source>
        <dbReference type="WBParaSite" id="HNAJ_0000780001-mRNA-1"/>
    </source>
</evidence>
<feature type="domain" description="tRNase Z endonuclease" evidence="13">
    <location>
        <begin position="29"/>
        <end position="86"/>
    </location>
</feature>
<evidence type="ECO:0000259" key="12">
    <source>
        <dbReference type="Pfam" id="PF12706"/>
    </source>
</evidence>
<evidence type="ECO:0000256" key="5">
    <source>
        <dbReference type="ARBA" id="ARBA00022694"/>
    </source>
</evidence>
<dbReference type="Pfam" id="PF13691">
    <property type="entry name" value="Lactamase_B_4"/>
    <property type="match status" value="1"/>
</dbReference>
<dbReference type="PANTHER" id="PTHR12553:SF49">
    <property type="entry name" value="ZINC PHOSPHODIESTERASE ELAC PROTEIN 2"/>
    <property type="match status" value="1"/>
</dbReference>
<dbReference type="Proteomes" id="UP000278807">
    <property type="component" value="Unassembled WGS sequence"/>
</dbReference>
<dbReference type="OrthoDB" id="527344at2759"/>
<accession>A0A0R3TKS7</accession>
<evidence type="ECO:0000256" key="1">
    <source>
        <dbReference type="ARBA" id="ARBA00000402"/>
    </source>
</evidence>
<keyword evidence="7" id="KW-0479">Metal-binding</keyword>
<organism evidence="16">
    <name type="scientific">Rodentolepis nana</name>
    <name type="common">Dwarf tapeworm</name>
    <name type="synonym">Hymenolepis nana</name>
    <dbReference type="NCBI Taxonomy" id="102285"/>
    <lineage>
        <taxon>Eukaryota</taxon>
        <taxon>Metazoa</taxon>
        <taxon>Spiralia</taxon>
        <taxon>Lophotrochozoa</taxon>
        <taxon>Platyhelminthes</taxon>
        <taxon>Cestoda</taxon>
        <taxon>Eucestoda</taxon>
        <taxon>Cyclophyllidea</taxon>
        <taxon>Hymenolepididae</taxon>
        <taxon>Rodentolepis</taxon>
    </lineage>
</organism>
<evidence type="ECO:0000256" key="6">
    <source>
        <dbReference type="ARBA" id="ARBA00022722"/>
    </source>
</evidence>
<dbReference type="STRING" id="102285.A0A0R3TKS7"/>
<comment type="similarity">
    <text evidence="3">Belongs to the RNase Z family.</text>
</comment>
<dbReference type="EC" id="3.1.26.11" evidence="4"/>
<evidence type="ECO:0000313" key="14">
    <source>
        <dbReference type="EMBL" id="VDO03656.1"/>
    </source>
</evidence>
<keyword evidence="6" id="KW-0540">Nuclease</keyword>
<feature type="region of interest" description="Disordered" evidence="11">
    <location>
        <begin position="825"/>
        <end position="858"/>
    </location>
</feature>
<dbReference type="PANTHER" id="PTHR12553">
    <property type="entry name" value="ZINC PHOSPHODIESTERASE ELAC PROTEIN 2"/>
    <property type="match status" value="1"/>
</dbReference>
<proteinExistence type="inferred from homology"/>
<dbReference type="GO" id="GO:0046872">
    <property type="term" value="F:metal ion binding"/>
    <property type="evidence" value="ECO:0007669"/>
    <property type="project" value="UniProtKB-KW"/>
</dbReference>
<comment type="catalytic activity">
    <reaction evidence="1">
        <text>Endonucleolytic cleavage of RNA, removing extra 3' nucleotides from tRNA precursor, generating 3' termini of tRNAs. A 3'-hydroxy group is left at the tRNA terminus and a 5'-phosphoryl group is left at the trailer molecule.</text>
        <dbReference type="EC" id="3.1.26.11"/>
    </reaction>
</comment>
<name>A0A0R3TKS7_RODNA</name>
<dbReference type="InterPro" id="IPR027794">
    <property type="entry name" value="tRNase_Z_dom"/>
</dbReference>
<protein>
    <recommendedName>
        <fullName evidence="4">ribonuclease Z</fullName>
        <ecNumber evidence="4">3.1.26.11</ecNumber>
    </recommendedName>
</protein>
<keyword evidence="9" id="KW-0378">Hydrolase</keyword>
<dbReference type="GO" id="GO:0042781">
    <property type="term" value="F:3'-tRNA processing endoribonuclease activity"/>
    <property type="evidence" value="ECO:0007669"/>
    <property type="project" value="UniProtKB-EC"/>
</dbReference>
<feature type="domain" description="Metallo-beta-lactamase" evidence="12">
    <location>
        <begin position="522"/>
        <end position="763"/>
    </location>
</feature>
<evidence type="ECO:0000256" key="4">
    <source>
        <dbReference type="ARBA" id="ARBA00012477"/>
    </source>
</evidence>
<keyword evidence="5" id="KW-0819">tRNA processing</keyword>
<dbReference type="Pfam" id="PF12706">
    <property type="entry name" value="Lactamase_B_2"/>
    <property type="match status" value="1"/>
</dbReference>
<gene>
    <name evidence="14" type="ORF">HNAJ_LOCUS7796</name>
</gene>
<dbReference type="Gene3D" id="3.60.15.10">
    <property type="entry name" value="Ribonuclease Z/Hydroxyacylglutathione hydrolase-like"/>
    <property type="match status" value="2"/>
</dbReference>
<keyword evidence="10" id="KW-0862">Zinc</keyword>
<reference evidence="14 15" key="2">
    <citation type="submission" date="2018-11" db="EMBL/GenBank/DDBJ databases">
        <authorList>
            <consortium name="Pathogen Informatics"/>
        </authorList>
    </citation>
    <scope>NUCLEOTIDE SEQUENCE [LARGE SCALE GENOMIC DNA]</scope>
</reference>
<dbReference type="SUPFAM" id="SSF56281">
    <property type="entry name" value="Metallo-hydrolase/oxidoreductase"/>
    <property type="match status" value="2"/>
</dbReference>
<reference evidence="16" key="1">
    <citation type="submission" date="2016-04" db="UniProtKB">
        <authorList>
            <consortium name="WormBaseParasite"/>
        </authorList>
    </citation>
    <scope>IDENTIFICATION</scope>
</reference>
<dbReference type="GO" id="GO:1990180">
    <property type="term" value="P:mitochondrial tRNA 3'-end processing"/>
    <property type="evidence" value="ECO:0007669"/>
    <property type="project" value="TreeGrafter"/>
</dbReference>
<dbReference type="InterPro" id="IPR047151">
    <property type="entry name" value="RNZ2-like"/>
</dbReference>
<evidence type="ECO:0000256" key="8">
    <source>
        <dbReference type="ARBA" id="ARBA00022759"/>
    </source>
</evidence>
<evidence type="ECO:0000256" key="9">
    <source>
        <dbReference type="ARBA" id="ARBA00022801"/>
    </source>
</evidence>
<evidence type="ECO:0000256" key="10">
    <source>
        <dbReference type="ARBA" id="ARBA00022833"/>
    </source>
</evidence>
<dbReference type="AlphaFoldDB" id="A0A0R3TKS7"/>
<keyword evidence="8" id="KW-0255">Endonuclease</keyword>
<dbReference type="EMBL" id="UZAE01012130">
    <property type="protein sequence ID" value="VDO03656.1"/>
    <property type="molecule type" value="Genomic_DNA"/>
</dbReference>
<dbReference type="InterPro" id="IPR001279">
    <property type="entry name" value="Metallo-B-lactamas"/>
</dbReference>